<feature type="region of interest" description="Disordered" evidence="1">
    <location>
        <begin position="1"/>
        <end position="21"/>
    </location>
</feature>
<evidence type="ECO:0000313" key="3">
    <source>
        <dbReference type="Proteomes" id="UP000324222"/>
    </source>
</evidence>
<gene>
    <name evidence="2" type="ORF">E2C01_095398</name>
</gene>
<dbReference type="Proteomes" id="UP000324222">
    <property type="component" value="Unassembled WGS sequence"/>
</dbReference>
<reference evidence="2 3" key="1">
    <citation type="submission" date="2019-05" db="EMBL/GenBank/DDBJ databases">
        <title>Another draft genome of Portunus trituberculatus and its Hox gene families provides insights of decapod evolution.</title>
        <authorList>
            <person name="Jeong J.-H."/>
            <person name="Song I."/>
            <person name="Kim S."/>
            <person name="Choi T."/>
            <person name="Kim D."/>
            <person name="Ryu S."/>
            <person name="Kim W."/>
        </authorList>
    </citation>
    <scope>NUCLEOTIDE SEQUENCE [LARGE SCALE GENOMIC DNA]</scope>
    <source>
        <tissue evidence="2">Muscle</tissue>
    </source>
</reference>
<evidence type="ECO:0000256" key="1">
    <source>
        <dbReference type="SAM" id="MobiDB-lite"/>
    </source>
</evidence>
<protein>
    <submittedName>
        <fullName evidence="2">Uncharacterized protein</fullName>
    </submittedName>
</protein>
<dbReference type="EMBL" id="VSRR010120661">
    <property type="protein sequence ID" value="MPC99951.1"/>
    <property type="molecule type" value="Genomic_DNA"/>
</dbReference>
<dbReference type="AlphaFoldDB" id="A0A5B7JPQ6"/>
<organism evidence="2 3">
    <name type="scientific">Portunus trituberculatus</name>
    <name type="common">Swimming crab</name>
    <name type="synonym">Neptunus trituberculatus</name>
    <dbReference type="NCBI Taxonomy" id="210409"/>
    <lineage>
        <taxon>Eukaryota</taxon>
        <taxon>Metazoa</taxon>
        <taxon>Ecdysozoa</taxon>
        <taxon>Arthropoda</taxon>
        <taxon>Crustacea</taxon>
        <taxon>Multicrustacea</taxon>
        <taxon>Malacostraca</taxon>
        <taxon>Eumalacostraca</taxon>
        <taxon>Eucarida</taxon>
        <taxon>Decapoda</taxon>
        <taxon>Pleocyemata</taxon>
        <taxon>Brachyura</taxon>
        <taxon>Eubrachyura</taxon>
        <taxon>Portunoidea</taxon>
        <taxon>Portunidae</taxon>
        <taxon>Portuninae</taxon>
        <taxon>Portunus</taxon>
    </lineage>
</organism>
<keyword evidence="3" id="KW-1185">Reference proteome</keyword>
<name>A0A5B7JPQ6_PORTR</name>
<sequence length="82" mass="9509">MLHRLTSLGTQTNKLRCSTSPSSSLNLTMSRHSSIFNRSSWRMLKRAYRVILGPAYTNYDYPLTILSLPMLITRHLEALRRL</sequence>
<evidence type="ECO:0000313" key="2">
    <source>
        <dbReference type="EMBL" id="MPC99951.1"/>
    </source>
</evidence>
<accession>A0A5B7JPQ6</accession>
<comment type="caution">
    <text evidence="2">The sequence shown here is derived from an EMBL/GenBank/DDBJ whole genome shotgun (WGS) entry which is preliminary data.</text>
</comment>
<proteinExistence type="predicted"/>
<feature type="compositionally biased region" description="Polar residues" evidence="1">
    <location>
        <begin position="7"/>
        <end position="21"/>
    </location>
</feature>